<keyword evidence="2" id="KW-1185">Reference proteome</keyword>
<reference evidence="1 2" key="1">
    <citation type="submission" date="2015-04" db="EMBL/GenBank/DDBJ databases">
        <authorList>
            <person name="Syromyatnikov M.Y."/>
            <person name="Popov V.N."/>
        </authorList>
    </citation>
    <scope>NUCLEOTIDE SEQUENCE [LARGE SCALE GENOMIC DNA]</scope>
    <source>
        <strain evidence="1">WF-38-12</strain>
    </source>
</reference>
<dbReference type="InterPro" id="IPR046341">
    <property type="entry name" value="SET_dom_sf"/>
</dbReference>
<name>A0A0U1LP56_TALIS</name>
<dbReference type="GO" id="GO:0016279">
    <property type="term" value="F:protein-lysine N-methyltransferase activity"/>
    <property type="evidence" value="ECO:0007669"/>
    <property type="project" value="UniProtKB-ARBA"/>
</dbReference>
<accession>A0A0U1LP56</accession>
<dbReference type="OMA" id="YVFNIFY"/>
<dbReference type="EMBL" id="CVMT01000002">
    <property type="protein sequence ID" value="CRG84740.1"/>
    <property type="molecule type" value="Genomic_DNA"/>
</dbReference>
<dbReference type="STRING" id="28573.A0A0U1LP56"/>
<evidence type="ECO:0000313" key="1">
    <source>
        <dbReference type="EMBL" id="CRG84740.1"/>
    </source>
</evidence>
<dbReference type="PANTHER" id="PTHR13271">
    <property type="entry name" value="UNCHARACTERIZED PUTATIVE METHYLTRANSFERASE"/>
    <property type="match status" value="1"/>
</dbReference>
<protein>
    <submittedName>
        <fullName evidence="1">Ribosomal N-lysine methyltransferase set10</fullName>
    </submittedName>
</protein>
<keyword evidence="1" id="KW-0808">Transferase</keyword>
<dbReference type="GO" id="GO:0032259">
    <property type="term" value="P:methylation"/>
    <property type="evidence" value="ECO:0007669"/>
    <property type="project" value="UniProtKB-KW"/>
</dbReference>
<dbReference type="Gene3D" id="3.90.1410.10">
    <property type="entry name" value="set domain protein methyltransferase, domain 1"/>
    <property type="match status" value="1"/>
</dbReference>
<keyword evidence="1" id="KW-0489">Methyltransferase</keyword>
<evidence type="ECO:0000313" key="2">
    <source>
        <dbReference type="Proteomes" id="UP000054383"/>
    </source>
</evidence>
<sequence length="709" mass="79820">MRSPADQHNTTRNNADAALRAHSLLHEWVLQHGGRLDERTQFARDDQRGVHIQVKPDQSTNLPRKTCVIKLPLALTMSYFDAIDYHPSSATNDGHEPSFSSHGVLFPKQFVTSIGSEETTAFFLMGQYLKGENGFWHPYIRSLPRPDELTTPLFYSDEDLAWLNMTSLAAAREQRLQVWKSNYEKGIACLRELQFENADSYSWELYLWASTIISSRAFTAKVLAGVIPMDQLSEDKVSVLLPMVDATNHRPLAKVEWQAGTDSIGLAVMEDVTPGMMMNYGFCIPNNPFEYRTINLRAPPGSPLAQVKAQYEQHFAKASPNSGSEDKYYVFSINYHHTTDAASQPLELSVFSPDLLNTLSIITANDRELEAIEMDEDGFRIPVAQYGNSRNFIAALNQIVIELLSYVQRLQSSASQLGEPRNLHQVYAKQYRESQIRLSQAAAFIANWVISRSRCSSGSESDTEGCEKLVNSLLARVPSSVFDSDTAEKIKARILTQKSLLPEGNRRDELFLFQELFRLLPTDMSDPCRECLVQISTEARRVVVISDDMGGGQRSEENSGPHGLFAYALFICFLVAAYRQNASLISPRLRSWCEFLLTRYTPPANDVSWTLPDENDEAILSAFGSLIDDHTPAETFAPVASIVGTTPAAGERAINDWWLSPNWIRWAWLVLEQEMVMNVVDEPLEYIIYEAEKRMKTINLLYIPGAAQA</sequence>
<proteinExistence type="predicted"/>
<organism evidence="1 2">
    <name type="scientific">Talaromyces islandicus</name>
    <name type="common">Penicillium islandicum</name>
    <dbReference type="NCBI Taxonomy" id="28573"/>
    <lineage>
        <taxon>Eukaryota</taxon>
        <taxon>Fungi</taxon>
        <taxon>Dikarya</taxon>
        <taxon>Ascomycota</taxon>
        <taxon>Pezizomycotina</taxon>
        <taxon>Eurotiomycetes</taxon>
        <taxon>Eurotiomycetidae</taxon>
        <taxon>Eurotiales</taxon>
        <taxon>Trichocomaceae</taxon>
        <taxon>Talaromyces</taxon>
        <taxon>Talaromyces sect. Islandici</taxon>
    </lineage>
</organism>
<dbReference type="SUPFAM" id="SSF82199">
    <property type="entry name" value="SET domain"/>
    <property type="match status" value="1"/>
</dbReference>
<dbReference type="Proteomes" id="UP000054383">
    <property type="component" value="Unassembled WGS sequence"/>
</dbReference>
<gene>
    <name evidence="1" type="ORF">PISL3812_01943</name>
</gene>
<dbReference type="AlphaFoldDB" id="A0A0U1LP56"/>
<dbReference type="PANTHER" id="PTHR13271:SF135">
    <property type="entry name" value="SET DOMAIN PROTEIN (AFU_ORTHOLOGUE AFUA_4G11040)"/>
    <property type="match status" value="1"/>
</dbReference>
<dbReference type="OrthoDB" id="42889at2759"/>
<dbReference type="InterPro" id="IPR050600">
    <property type="entry name" value="SETD3_SETD6_MTase"/>
</dbReference>